<dbReference type="GeneID" id="36630467"/>
<keyword evidence="2" id="KW-1185">Reference proteome</keyword>
<dbReference type="Proteomes" id="UP000241690">
    <property type="component" value="Unassembled WGS sequence"/>
</dbReference>
<dbReference type="RefSeq" id="XP_024779945.1">
    <property type="nucleotide sequence ID" value="XM_024921884.1"/>
</dbReference>
<reference evidence="1 2" key="1">
    <citation type="submission" date="2016-07" db="EMBL/GenBank/DDBJ databases">
        <title>Multiple horizontal gene transfer events from other fungi enriched the ability of initially mycotrophic Trichoderma (Ascomycota) to feed on dead plant biomass.</title>
        <authorList>
            <consortium name="DOE Joint Genome Institute"/>
            <person name="Aerts A."/>
            <person name="Atanasova L."/>
            <person name="Chenthamara K."/>
            <person name="Zhang J."/>
            <person name="Grujic M."/>
            <person name="Henrissat B."/>
            <person name="Kuo A."/>
            <person name="Salamov A."/>
            <person name="Lipzen A."/>
            <person name="Labutti K."/>
            <person name="Barry K."/>
            <person name="Miao Y."/>
            <person name="Rahimi M.J."/>
            <person name="Shen Q."/>
            <person name="Grigoriev I.V."/>
            <person name="Kubicek C.P."/>
            <person name="Druzhinina I.S."/>
        </authorList>
    </citation>
    <scope>NUCLEOTIDE SEQUENCE [LARGE SCALE GENOMIC DNA]</scope>
    <source>
        <strain evidence="1 2">CBS 226.95</strain>
    </source>
</reference>
<evidence type="ECO:0000313" key="1">
    <source>
        <dbReference type="EMBL" id="PTB60268.1"/>
    </source>
</evidence>
<organism evidence="1 2">
    <name type="scientific">Trichoderma harzianum CBS 226.95</name>
    <dbReference type="NCBI Taxonomy" id="983964"/>
    <lineage>
        <taxon>Eukaryota</taxon>
        <taxon>Fungi</taxon>
        <taxon>Dikarya</taxon>
        <taxon>Ascomycota</taxon>
        <taxon>Pezizomycotina</taxon>
        <taxon>Sordariomycetes</taxon>
        <taxon>Hypocreomycetidae</taxon>
        <taxon>Hypocreales</taxon>
        <taxon>Hypocreaceae</taxon>
        <taxon>Trichoderma</taxon>
    </lineage>
</organism>
<gene>
    <name evidence="1" type="ORF">M431DRAFT_71310</name>
</gene>
<evidence type="ECO:0000313" key="2">
    <source>
        <dbReference type="Proteomes" id="UP000241690"/>
    </source>
</evidence>
<proteinExistence type="predicted"/>
<sequence length="341" mass="38719">MWRNFHIINRNFVRGKKNKPNLDEYEDVGLSTEDLTRQLKFGVLNNRNHEATSFSGEVKAKWVKEKRDTIYENRKSGYTVSVERLLWVDGYEGCPLEGESTISDREMTLVILKIVIASHNPNVKFGSMKASLMFEDADYKRHHGFNEPQVEAWAPFHSAERWIVRMPYEKGIEASIGFGLTVGGASVGWEKTKSKAWDQTFFTEGRSNPEISPVTGCRNGVTWVLEQKGLENSGILQEICVAVLISRASSEPYHVRLQIDTRLGALEDLKNKTRQLFGLNPNMAKPFLVSPGKNVVCNFEGNDIIKSIDLKNLGRLRDQGDSSRLNLELDNYYKIETSTPL</sequence>
<name>A0A2T4ATG4_TRIHA</name>
<dbReference type="AlphaFoldDB" id="A0A2T4ATG4"/>
<accession>A0A2T4ATG4</accession>
<dbReference type="EMBL" id="KZ679675">
    <property type="protein sequence ID" value="PTB60268.1"/>
    <property type="molecule type" value="Genomic_DNA"/>
</dbReference>
<protein>
    <submittedName>
        <fullName evidence="1">Uncharacterized protein</fullName>
    </submittedName>
</protein>